<proteinExistence type="predicted"/>
<feature type="non-terminal residue" evidence="1">
    <location>
        <position position="110"/>
    </location>
</feature>
<comment type="caution">
    <text evidence="1">The sequence shown here is derived from an EMBL/GenBank/DDBJ whole genome shotgun (WGS) entry which is preliminary data.</text>
</comment>
<gene>
    <name evidence="1" type="ORF">PENTCL1PPCAC_19643</name>
</gene>
<evidence type="ECO:0008006" key="3">
    <source>
        <dbReference type="Google" id="ProtNLM"/>
    </source>
</evidence>
<organism evidence="1 2">
    <name type="scientific">Pristionchus entomophagus</name>
    <dbReference type="NCBI Taxonomy" id="358040"/>
    <lineage>
        <taxon>Eukaryota</taxon>
        <taxon>Metazoa</taxon>
        <taxon>Ecdysozoa</taxon>
        <taxon>Nematoda</taxon>
        <taxon>Chromadorea</taxon>
        <taxon>Rhabditida</taxon>
        <taxon>Rhabditina</taxon>
        <taxon>Diplogasteromorpha</taxon>
        <taxon>Diplogasteroidea</taxon>
        <taxon>Neodiplogasteridae</taxon>
        <taxon>Pristionchus</taxon>
    </lineage>
</organism>
<reference evidence="1" key="1">
    <citation type="submission" date="2023-10" db="EMBL/GenBank/DDBJ databases">
        <title>Genome assembly of Pristionchus species.</title>
        <authorList>
            <person name="Yoshida K."/>
            <person name="Sommer R.J."/>
        </authorList>
    </citation>
    <scope>NUCLEOTIDE SEQUENCE</scope>
    <source>
        <strain evidence="1">RS0144</strain>
    </source>
</reference>
<dbReference type="Proteomes" id="UP001432027">
    <property type="component" value="Unassembled WGS sequence"/>
</dbReference>
<evidence type="ECO:0000313" key="2">
    <source>
        <dbReference type="Proteomes" id="UP001432027"/>
    </source>
</evidence>
<keyword evidence="2" id="KW-1185">Reference proteome</keyword>
<evidence type="ECO:0000313" key="1">
    <source>
        <dbReference type="EMBL" id="GMS97468.1"/>
    </source>
</evidence>
<accession>A0AAV5TSJ9</accession>
<dbReference type="AlphaFoldDB" id="A0AAV5TSJ9"/>
<protein>
    <recommendedName>
        <fullName evidence="3">Apple domain-containing protein</fullName>
    </recommendedName>
</protein>
<feature type="non-terminal residue" evidence="1">
    <location>
        <position position="1"/>
    </location>
</feature>
<dbReference type="EMBL" id="BTSX01000004">
    <property type="protein sequence ID" value="GMS97468.1"/>
    <property type="molecule type" value="Genomic_DNA"/>
</dbReference>
<name>A0AAV5TSJ9_9BILA</name>
<sequence length="110" mass="12220">FPVAHSQLGNWTNCTELECRKRCDMNKKCIAITAAPSGKCMLWGATKLKFTCARAMKVLMKVTPCQPDQTTPMVTTEGSTTTEGYQGVLPSEMIVMTAYFESSIYKYCTN</sequence>